<dbReference type="CDD" id="cd00143">
    <property type="entry name" value="PP2Cc"/>
    <property type="match status" value="1"/>
</dbReference>
<dbReference type="EMBL" id="CAJPEV010001152">
    <property type="protein sequence ID" value="CAG0891034.1"/>
    <property type="molecule type" value="Genomic_DNA"/>
</dbReference>
<dbReference type="InterPro" id="IPR001932">
    <property type="entry name" value="PPM-type_phosphatase-like_dom"/>
</dbReference>
<dbReference type="PANTHER" id="PTHR13832">
    <property type="entry name" value="PROTEIN PHOSPHATASE 2C"/>
    <property type="match status" value="1"/>
</dbReference>
<proteinExistence type="predicted"/>
<dbReference type="InterPro" id="IPR015655">
    <property type="entry name" value="PP2C"/>
</dbReference>
<keyword evidence="3" id="KW-1185">Reference proteome</keyword>
<feature type="domain" description="PPM-type phosphatase" evidence="1">
    <location>
        <begin position="23"/>
        <end position="426"/>
    </location>
</feature>
<accession>A0A7R8XI67</accession>
<dbReference type="PANTHER" id="PTHR13832:SF792">
    <property type="entry name" value="GM14286P"/>
    <property type="match status" value="1"/>
</dbReference>
<evidence type="ECO:0000259" key="1">
    <source>
        <dbReference type="PROSITE" id="PS51746"/>
    </source>
</evidence>
<dbReference type="Gene3D" id="3.60.40.10">
    <property type="entry name" value="PPM-type phosphatase domain"/>
    <property type="match status" value="1"/>
</dbReference>
<evidence type="ECO:0000313" key="3">
    <source>
        <dbReference type="Proteomes" id="UP000677054"/>
    </source>
</evidence>
<dbReference type="Proteomes" id="UP000677054">
    <property type="component" value="Unassembled WGS sequence"/>
</dbReference>
<reference evidence="2" key="1">
    <citation type="submission" date="2020-11" db="EMBL/GenBank/DDBJ databases">
        <authorList>
            <person name="Tran Van P."/>
        </authorList>
    </citation>
    <scope>NUCLEOTIDE SEQUENCE</scope>
</reference>
<dbReference type="GO" id="GO:0004741">
    <property type="term" value="F:[pyruvate dehydrogenase (acetyl-transferring)]-phosphatase activity"/>
    <property type="evidence" value="ECO:0007669"/>
    <property type="project" value="TreeGrafter"/>
</dbReference>
<gene>
    <name evidence="2" type="ORF">DSTB1V02_LOCUS6345</name>
</gene>
<name>A0A7R8XI67_9CRUS</name>
<dbReference type="EMBL" id="LR900669">
    <property type="protein sequence ID" value="CAD7246495.1"/>
    <property type="molecule type" value="Genomic_DNA"/>
</dbReference>
<dbReference type="SMART" id="SM00332">
    <property type="entry name" value="PP2Cc"/>
    <property type="match status" value="1"/>
</dbReference>
<dbReference type="GO" id="GO:0005739">
    <property type="term" value="C:mitochondrion"/>
    <property type="evidence" value="ECO:0007669"/>
    <property type="project" value="TreeGrafter"/>
</dbReference>
<dbReference type="OrthoDB" id="420076at2759"/>
<dbReference type="AlphaFoldDB" id="A0A7R8XI67"/>
<dbReference type="Pfam" id="PF00481">
    <property type="entry name" value="PP2C"/>
    <property type="match status" value="1"/>
</dbReference>
<dbReference type="PROSITE" id="PS51746">
    <property type="entry name" value="PPM_2"/>
    <property type="match status" value="1"/>
</dbReference>
<evidence type="ECO:0000313" key="2">
    <source>
        <dbReference type="EMBL" id="CAD7246495.1"/>
    </source>
</evidence>
<organism evidence="2">
    <name type="scientific">Darwinula stevensoni</name>
    <dbReference type="NCBI Taxonomy" id="69355"/>
    <lineage>
        <taxon>Eukaryota</taxon>
        <taxon>Metazoa</taxon>
        <taxon>Ecdysozoa</taxon>
        <taxon>Arthropoda</taxon>
        <taxon>Crustacea</taxon>
        <taxon>Oligostraca</taxon>
        <taxon>Ostracoda</taxon>
        <taxon>Podocopa</taxon>
        <taxon>Podocopida</taxon>
        <taxon>Darwinulocopina</taxon>
        <taxon>Darwinuloidea</taxon>
        <taxon>Darwinulidae</taxon>
        <taxon>Darwinula</taxon>
    </lineage>
</organism>
<dbReference type="InterPro" id="IPR036457">
    <property type="entry name" value="PPM-type-like_dom_sf"/>
</dbReference>
<dbReference type="SUPFAM" id="SSF81606">
    <property type="entry name" value="PP2C-like"/>
    <property type="match status" value="1"/>
</dbReference>
<protein>
    <recommendedName>
        <fullName evidence="1">PPM-type phosphatase domain-containing protein</fullName>
    </recommendedName>
</protein>
<sequence length="439" mass="49055">MPLVSSILRREERTIDARSEGPVKTFATNQLASNTPIEDVHVEAECLLQQGLLFGTFDGHGGPACARMVSRRLLHYLAAALLPVDILRQNYAFLKGTCGAKLLDLYDNEGMYSIETKNPMYRALFDRYLEDILQMNGFQSIEDAFHYAFVRVDSDMSTEIIQSSNVGTLSSELLSVAISGAVTCVAYVQGSNLFVANLGDCAAYLGVNTSPNTWVPKKLTLEHSCENASEVLRVLLEHPEAEKETVIKQDRLLGQLAPLRALGDFRYKWDLATQRKLLLPFYGQDVIPPNYYSPPYLSSIPDVVHHKLNMKDHFLVIATDGLWEQMLPTEVIQLIGEHMGGHVSLGLVKIPPHQLTLADVNKMLMERKKHARVKPMDLNGATHLIRSALGGCDFGIDQQKLADSLALPDDIVRLYRDDITVVVLYFDIDFLRQHATAFN</sequence>